<dbReference type="InterPro" id="IPR046433">
    <property type="entry name" value="ActCoA_hydro"/>
</dbReference>
<comment type="similarity">
    <text evidence="1">Belongs to the acetyl-CoA hydrolase/transferase family.</text>
</comment>
<dbReference type="InterPro" id="IPR026888">
    <property type="entry name" value="AcetylCoA_hyd_C"/>
</dbReference>
<dbReference type="STRING" id="1220583.GOACH_10_01250"/>
<evidence type="ECO:0000256" key="1">
    <source>
        <dbReference type="ARBA" id="ARBA00009632"/>
    </source>
</evidence>
<accession>L7KMH5</accession>
<keyword evidence="6" id="KW-1185">Reference proteome</keyword>
<protein>
    <submittedName>
        <fullName evidence="5">Putative 4-hydroxybutyrate CoA-transferase</fullName>
    </submittedName>
</protein>
<dbReference type="Pfam" id="PF13336">
    <property type="entry name" value="AcetylCoA_hyd_C"/>
    <property type="match status" value="1"/>
</dbReference>
<dbReference type="InterPro" id="IPR038460">
    <property type="entry name" value="AcetylCoA_hyd_C_sf"/>
</dbReference>
<dbReference type="GO" id="GO:0006083">
    <property type="term" value="P:acetate metabolic process"/>
    <property type="evidence" value="ECO:0007669"/>
    <property type="project" value="InterPro"/>
</dbReference>
<dbReference type="PANTHER" id="PTHR21432:SF20">
    <property type="entry name" value="ACETYL-COA HYDROLASE"/>
    <property type="match status" value="1"/>
</dbReference>
<dbReference type="InterPro" id="IPR003702">
    <property type="entry name" value="ActCoA_hydro_N"/>
</dbReference>
<dbReference type="Gene3D" id="3.40.1080.10">
    <property type="entry name" value="Glutaconate Coenzyme A-transferase"/>
    <property type="match status" value="1"/>
</dbReference>
<evidence type="ECO:0000313" key="6">
    <source>
        <dbReference type="Proteomes" id="UP000010988"/>
    </source>
</evidence>
<sequence length="409" mass="43390">MIDFDRLLTPGMGVWWSQAAAEPRPLVDQLMAQASSSGPLRLFTGLSWNDQLAQAISPGDVMVSYGGLGALRALGDTDQLEVVPCHYSALPRMFAEHRLPCDAGLLQVSPPDRDGMCSLGIGVDYMADALEHTSMLFAEINRQMPAVPGSPRIPVSRFTATVETDRPLQEEATRAPGDLDRMIAGHIAELIDDGDTIQVGIGSMGAAVLDALSGHRDLGVHSGMVTDGVLRLIDKGVVTGSRKQVDVGLAVAGTALGSADLYNRVCDLPFLFRPTSYTHAPQVLSQLSSLVAVNFAIEVDLTGQVGAEVSRGAYLGAVGGQVDFARSAALTGKRSIIALRSTMRGRSSIKFGLDEGVVTTARADVDCVVTEHGIAHLRGQPLAERRRRLINIAAPEFRDELAGAVRSAS</sequence>
<dbReference type="PANTHER" id="PTHR21432">
    <property type="entry name" value="ACETYL-COA HYDROLASE-RELATED"/>
    <property type="match status" value="1"/>
</dbReference>
<gene>
    <name evidence="5" type="ORF">GOACH_10_01250</name>
</gene>
<dbReference type="RefSeq" id="WP_005175044.1">
    <property type="nucleotide sequence ID" value="NZ_BANR01000010.1"/>
</dbReference>
<dbReference type="InterPro" id="IPR037171">
    <property type="entry name" value="NagB/RpiA_transferase-like"/>
</dbReference>
<organism evidence="5 6">
    <name type="scientific">Gordonia aichiensis NBRC 108223</name>
    <dbReference type="NCBI Taxonomy" id="1220583"/>
    <lineage>
        <taxon>Bacteria</taxon>
        <taxon>Bacillati</taxon>
        <taxon>Actinomycetota</taxon>
        <taxon>Actinomycetes</taxon>
        <taxon>Mycobacteriales</taxon>
        <taxon>Gordoniaceae</taxon>
        <taxon>Gordonia</taxon>
    </lineage>
</organism>
<proteinExistence type="inferred from homology"/>
<dbReference type="Gene3D" id="3.40.1080.20">
    <property type="entry name" value="Acetyl-CoA hydrolase/transferase C-terminal domain"/>
    <property type="match status" value="1"/>
</dbReference>
<dbReference type="SUPFAM" id="SSF100950">
    <property type="entry name" value="NagB/RpiA/CoA transferase-like"/>
    <property type="match status" value="2"/>
</dbReference>
<evidence type="ECO:0000259" key="4">
    <source>
        <dbReference type="Pfam" id="PF13336"/>
    </source>
</evidence>
<reference evidence="5 6" key="1">
    <citation type="submission" date="2012-12" db="EMBL/GenBank/DDBJ databases">
        <title>Whole genome shotgun sequence of Gordonia aichiensis NBRC 108223.</title>
        <authorList>
            <person name="Isaki-Nakamura S."/>
            <person name="Hosoyama A."/>
            <person name="Tsuchikane K."/>
            <person name="Ando Y."/>
            <person name="Baba S."/>
            <person name="Ohji S."/>
            <person name="Hamada M."/>
            <person name="Tamura T."/>
            <person name="Yamazoe A."/>
            <person name="Yamazaki S."/>
            <person name="Fujita N."/>
        </authorList>
    </citation>
    <scope>NUCLEOTIDE SEQUENCE [LARGE SCALE GENOMIC DNA]</scope>
    <source>
        <strain evidence="5 6">NBRC 108223</strain>
    </source>
</reference>
<dbReference type="EMBL" id="BANR01000010">
    <property type="protein sequence ID" value="GAC49157.1"/>
    <property type="molecule type" value="Genomic_DNA"/>
</dbReference>
<name>L7KMH5_9ACTN</name>
<evidence type="ECO:0000259" key="3">
    <source>
        <dbReference type="Pfam" id="PF02550"/>
    </source>
</evidence>
<dbReference type="Gene3D" id="3.30.750.70">
    <property type="entry name" value="4-hydroxybutyrate coenzyme like domains"/>
    <property type="match status" value="1"/>
</dbReference>
<dbReference type="Pfam" id="PF02550">
    <property type="entry name" value="AcetylCoA_hydro"/>
    <property type="match status" value="1"/>
</dbReference>
<dbReference type="OrthoDB" id="9801795at2"/>
<dbReference type="GO" id="GO:0008775">
    <property type="term" value="F:acetate CoA-transferase activity"/>
    <property type="evidence" value="ECO:0007669"/>
    <property type="project" value="InterPro"/>
</dbReference>
<dbReference type="Proteomes" id="UP000010988">
    <property type="component" value="Unassembled WGS sequence"/>
</dbReference>
<evidence type="ECO:0000256" key="2">
    <source>
        <dbReference type="ARBA" id="ARBA00022679"/>
    </source>
</evidence>
<keyword evidence="2 5" id="KW-0808">Transferase</keyword>
<dbReference type="AlphaFoldDB" id="L7KMH5"/>
<comment type="caution">
    <text evidence="5">The sequence shown here is derived from an EMBL/GenBank/DDBJ whole genome shotgun (WGS) entry which is preliminary data.</text>
</comment>
<evidence type="ECO:0000313" key="5">
    <source>
        <dbReference type="EMBL" id="GAC49157.1"/>
    </source>
</evidence>
<feature type="domain" description="Acetyl-CoA hydrolase/transferase N-terminal" evidence="3">
    <location>
        <begin position="79"/>
        <end position="150"/>
    </location>
</feature>
<dbReference type="eggNOG" id="COG0427">
    <property type="taxonomic scope" value="Bacteria"/>
</dbReference>
<feature type="domain" description="Acetyl-CoA hydrolase/transferase C-terminal" evidence="4">
    <location>
        <begin position="257"/>
        <end position="402"/>
    </location>
</feature>